<organism evidence="2 3">
    <name type="scientific">Armatimonas rosea</name>
    <dbReference type="NCBI Taxonomy" id="685828"/>
    <lineage>
        <taxon>Bacteria</taxon>
        <taxon>Bacillati</taxon>
        <taxon>Armatimonadota</taxon>
        <taxon>Armatimonadia</taxon>
        <taxon>Armatimonadales</taxon>
        <taxon>Armatimonadaceae</taxon>
        <taxon>Armatimonas</taxon>
    </lineage>
</organism>
<gene>
    <name evidence="2" type="ORF">HNQ39_002034</name>
</gene>
<comment type="caution">
    <text evidence="2">The sequence shown here is derived from an EMBL/GenBank/DDBJ whole genome shotgun (WGS) entry which is preliminary data.</text>
</comment>
<dbReference type="Proteomes" id="UP000520814">
    <property type="component" value="Unassembled WGS sequence"/>
</dbReference>
<dbReference type="GO" id="GO:0004553">
    <property type="term" value="F:hydrolase activity, hydrolyzing O-glycosyl compounds"/>
    <property type="evidence" value="ECO:0007669"/>
    <property type="project" value="InterPro"/>
</dbReference>
<proteinExistence type="predicted"/>
<name>A0A7W9SQB7_ARMRO</name>
<dbReference type="Pfam" id="PF14587">
    <property type="entry name" value="Glyco_hydr_30_2"/>
    <property type="match status" value="2"/>
</dbReference>
<sequence length="447" mass="49160">MTLTLDPSQTFQTLEGIGASLAWSGDPVGESWPLATKTALADLLFCPERGAGLSGVRFNIGAGGAWVEESPADPWRHPKCFQRTADSPFDPSCHAGQQWFLRAAAERGASCRVAFANSPPCWLTQNGRATHDKSQQGLTTNLLPGAEEAFAEFLAEVVAHFESIGLPFTALSPVNEPQWAWEDGTQEGCRFSNLDILAVAHALRAVLDRRGLSIELDLPEAADLRFLIDGQAEALAAVCEGKLCGHGYWTYDPQDESRRLREAVRETVAKHVPGGRFWQSEVCIMEPGRDLGMETALRVARMVHQDFVHADATAWFWWLALSPYDYKDGLIYLGPDQTYETSKTLWVLGNFARFLRPGWRRIDAALPPESEATGLYASVWCDPAGESLALVTVNTSDHAHTLEPSEPVLLTPYTTRDTQTLELGSAQQALQVPPRSVVTWTGAMPRR</sequence>
<dbReference type="RefSeq" id="WP_184194829.1">
    <property type="nucleotide sequence ID" value="NZ_JACHGW010000002.1"/>
</dbReference>
<evidence type="ECO:0000313" key="3">
    <source>
        <dbReference type="Proteomes" id="UP000520814"/>
    </source>
</evidence>
<keyword evidence="2" id="KW-0378">Hydrolase</keyword>
<keyword evidence="3" id="KW-1185">Reference proteome</keyword>
<dbReference type="PANTHER" id="PTHR42767:SF1">
    <property type="entry name" value="ENDO-BETA-1,6-GALACTANASE-LIKE DOMAIN-CONTAINING PROTEIN"/>
    <property type="match status" value="1"/>
</dbReference>
<dbReference type="Gene3D" id="3.20.20.80">
    <property type="entry name" value="Glycosidases"/>
    <property type="match status" value="1"/>
</dbReference>
<accession>A0A7W9SQB7</accession>
<dbReference type="AlphaFoldDB" id="A0A7W9SQB7"/>
<evidence type="ECO:0000259" key="1">
    <source>
        <dbReference type="Pfam" id="PF14587"/>
    </source>
</evidence>
<feature type="domain" description="Endo-beta-1,6-galactanase-like" evidence="1">
    <location>
        <begin position="2"/>
        <end position="230"/>
    </location>
</feature>
<protein>
    <submittedName>
        <fullName evidence="2">O-glycosyl hydrolase</fullName>
    </submittedName>
</protein>
<dbReference type="Gene3D" id="2.60.40.1180">
    <property type="entry name" value="Golgi alpha-mannosidase II"/>
    <property type="match status" value="1"/>
</dbReference>
<dbReference type="InterPro" id="IPR039743">
    <property type="entry name" value="6GAL/EXGAL"/>
</dbReference>
<dbReference type="EMBL" id="JACHGW010000002">
    <property type="protein sequence ID" value="MBB6050243.1"/>
    <property type="molecule type" value="Genomic_DNA"/>
</dbReference>
<dbReference type="SUPFAM" id="SSF51445">
    <property type="entry name" value="(Trans)glycosidases"/>
    <property type="match status" value="1"/>
</dbReference>
<dbReference type="InterPro" id="IPR013780">
    <property type="entry name" value="Glyco_hydro_b"/>
</dbReference>
<dbReference type="InterPro" id="IPR039514">
    <property type="entry name" value="6GAL-like"/>
</dbReference>
<evidence type="ECO:0000313" key="2">
    <source>
        <dbReference type="EMBL" id="MBB6050243.1"/>
    </source>
</evidence>
<dbReference type="PANTHER" id="PTHR42767">
    <property type="entry name" value="ENDO-BETA-1,6-GALACTANASE"/>
    <property type="match status" value="1"/>
</dbReference>
<dbReference type="InterPro" id="IPR017853">
    <property type="entry name" value="GH"/>
</dbReference>
<feature type="domain" description="Endo-beta-1,6-galactanase-like" evidence="1">
    <location>
        <begin position="242"/>
        <end position="332"/>
    </location>
</feature>
<reference evidence="2 3" key="1">
    <citation type="submission" date="2020-08" db="EMBL/GenBank/DDBJ databases">
        <title>Genomic Encyclopedia of Type Strains, Phase IV (KMG-IV): sequencing the most valuable type-strain genomes for metagenomic binning, comparative biology and taxonomic classification.</title>
        <authorList>
            <person name="Goeker M."/>
        </authorList>
    </citation>
    <scope>NUCLEOTIDE SEQUENCE [LARGE SCALE GENOMIC DNA]</scope>
    <source>
        <strain evidence="2 3">DSM 23562</strain>
    </source>
</reference>